<gene>
    <name evidence="2" type="ORF">NGAL_HAMBI1145_40300</name>
</gene>
<reference evidence="2 3" key="1">
    <citation type="submission" date="2014-08" db="EMBL/GenBank/DDBJ databases">
        <authorList>
            <person name="Chen Y.-H."/>
        </authorList>
    </citation>
    <scope>NUCLEOTIDE SEQUENCE [LARGE SCALE GENOMIC DNA]</scope>
</reference>
<keyword evidence="1" id="KW-1133">Transmembrane helix</keyword>
<accession>A0A0T7FRZ3</accession>
<name>A0A0T7FRZ3_NEOGA</name>
<dbReference type="RefSeq" id="WP_046668002.1">
    <property type="nucleotide sequence ID" value="NZ_CCRH01000011.1"/>
</dbReference>
<feature type="transmembrane region" description="Helical" evidence="1">
    <location>
        <begin position="9"/>
        <end position="30"/>
    </location>
</feature>
<evidence type="ECO:0000313" key="3">
    <source>
        <dbReference type="Proteomes" id="UP000046176"/>
    </source>
</evidence>
<dbReference type="EMBL" id="CCRH01000011">
    <property type="protein sequence ID" value="CDZ37755.1"/>
    <property type="molecule type" value="Genomic_DNA"/>
</dbReference>
<protein>
    <submittedName>
        <fullName evidence="2">Uncharacterized protein</fullName>
    </submittedName>
</protein>
<evidence type="ECO:0000313" key="2">
    <source>
        <dbReference type="EMBL" id="CDZ37755.1"/>
    </source>
</evidence>
<proteinExistence type="predicted"/>
<keyword evidence="1" id="KW-0472">Membrane</keyword>
<dbReference type="OrthoDB" id="8410113at2"/>
<keyword evidence="1" id="KW-0812">Transmembrane</keyword>
<dbReference type="AlphaFoldDB" id="A0A0T7FRZ3"/>
<evidence type="ECO:0000256" key="1">
    <source>
        <dbReference type="SAM" id="Phobius"/>
    </source>
</evidence>
<dbReference type="Proteomes" id="UP000046176">
    <property type="component" value="Unassembled WGS sequence"/>
</dbReference>
<sequence length="155" mass="18015">MSRFSPKAMLIALVVMMLVVLLLFISWWVVRIALYIPQTVGIDRVEVLCSKWPPRRQMPFFEPPRKWSSDCGALRRQFGSHVSEDTFISFTYISPFDNRSYRGTLQRNWNDQNQLTRTGDRIEIEASRLMAETFTDWSSPSIVAENIIRSPPKGN</sequence>
<organism evidence="2 3">
    <name type="scientific">Neorhizobium galegae bv. officinalis</name>
    <dbReference type="NCBI Taxonomy" id="323656"/>
    <lineage>
        <taxon>Bacteria</taxon>
        <taxon>Pseudomonadati</taxon>
        <taxon>Pseudomonadota</taxon>
        <taxon>Alphaproteobacteria</taxon>
        <taxon>Hyphomicrobiales</taxon>
        <taxon>Rhizobiaceae</taxon>
        <taxon>Rhizobium/Agrobacterium group</taxon>
        <taxon>Neorhizobium</taxon>
    </lineage>
</organism>